<dbReference type="OrthoDB" id="8023690at2759"/>
<accession>A0A0B1TLB8</accession>
<evidence type="ECO:0000313" key="2">
    <source>
        <dbReference type="Proteomes" id="UP000053660"/>
    </source>
</evidence>
<name>A0A0B1TLB8_OESDE</name>
<dbReference type="EMBL" id="KN549745">
    <property type="protein sequence ID" value="KHJ96170.1"/>
    <property type="molecule type" value="Genomic_DNA"/>
</dbReference>
<protein>
    <submittedName>
        <fullName evidence="1">Uncharacterized protein</fullName>
    </submittedName>
</protein>
<proteinExistence type="predicted"/>
<organism evidence="1 2">
    <name type="scientific">Oesophagostomum dentatum</name>
    <name type="common">Nodular worm</name>
    <dbReference type="NCBI Taxonomy" id="61180"/>
    <lineage>
        <taxon>Eukaryota</taxon>
        <taxon>Metazoa</taxon>
        <taxon>Ecdysozoa</taxon>
        <taxon>Nematoda</taxon>
        <taxon>Chromadorea</taxon>
        <taxon>Rhabditida</taxon>
        <taxon>Rhabditina</taxon>
        <taxon>Rhabditomorpha</taxon>
        <taxon>Strongyloidea</taxon>
        <taxon>Strongylidae</taxon>
        <taxon>Oesophagostomum</taxon>
    </lineage>
</organism>
<gene>
    <name evidence="1" type="ORF">OESDEN_03876</name>
</gene>
<reference evidence="1 2" key="1">
    <citation type="submission" date="2014-03" db="EMBL/GenBank/DDBJ databases">
        <title>Draft genome of the hookworm Oesophagostomum dentatum.</title>
        <authorList>
            <person name="Mitreva M."/>
        </authorList>
    </citation>
    <scope>NUCLEOTIDE SEQUENCE [LARGE SCALE GENOMIC DNA]</scope>
    <source>
        <strain evidence="1 2">OD-Hann</strain>
    </source>
</reference>
<dbReference type="Proteomes" id="UP000053660">
    <property type="component" value="Unassembled WGS sequence"/>
</dbReference>
<dbReference type="AlphaFoldDB" id="A0A0B1TLB8"/>
<evidence type="ECO:0000313" key="1">
    <source>
        <dbReference type="EMBL" id="KHJ96170.1"/>
    </source>
</evidence>
<keyword evidence="2" id="KW-1185">Reference proteome</keyword>
<sequence>MVLRNVLLHSSSIDEVIRRFPPATETDTIAHHTRTRAGGRSAAQIERLRLVNYFAEKDGLL</sequence>